<accession>A0A2S0VUK9</accession>
<dbReference type="PANTHER" id="PTHR30203:SF24">
    <property type="entry name" value="BLR4935 PROTEIN"/>
    <property type="match status" value="1"/>
</dbReference>
<dbReference type="EMBL" id="CP026604">
    <property type="protein sequence ID" value="AWB67873.1"/>
    <property type="molecule type" value="Genomic_DNA"/>
</dbReference>
<dbReference type="Gene3D" id="1.20.1600.10">
    <property type="entry name" value="Outer membrane efflux proteins (OEP)"/>
    <property type="match status" value="1"/>
</dbReference>
<evidence type="ECO:0000313" key="3">
    <source>
        <dbReference type="EMBL" id="AWB67873.1"/>
    </source>
</evidence>
<evidence type="ECO:0000256" key="1">
    <source>
        <dbReference type="SAM" id="Coils"/>
    </source>
</evidence>
<reference evidence="3 4" key="1">
    <citation type="submission" date="2018-01" db="EMBL/GenBank/DDBJ databases">
        <title>Genome sequence of a Cantenovulum-like bacteria.</title>
        <authorList>
            <person name="Tan W.R."/>
            <person name="Lau N.-S."/>
            <person name="Go F."/>
            <person name="Amirul A.-A.A."/>
        </authorList>
    </citation>
    <scope>NUCLEOTIDE SEQUENCE [LARGE SCALE GENOMIC DNA]</scope>
    <source>
        <strain evidence="3 4">CCB-QB4</strain>
    </source>
</reference>
<dbReference type="Proteomes" id="UP000244441">
    <property type="component" value="Chromosome"/>
</dbReference>
<dbReference type="PANTHER" id="PTHR30203">
    <property type="entry name" value="OUTER MEMBRANE CATION EFFLUX PROTEIN"/>
    <property type="match status" value="1"/>
</dbReference>
<proteinExistence type="predicted"/>
<keyword evidence="1" id="KW-0175">Coiled coil</keyword>
<feature type="chain" id="PRO_5015484257" evidence="2">
    <location>
        <begin position="27"/>
        <end position="461"/>
    </location>
</feature>
<name>A0A2S0VUK9_9ALTE</name>
<dbReference type="AlphaFoldDB" id="A0A2S0VUK9"/>
<gene>
    <name evidence="3" type="ORF">C2869_16215</name>
</gene>
<evidence type="ECO:0000313" key="4">
    <source>
        <dbReference type="Proteomes" id="UP000244441"/>
    </source>
</evidence>
<feature type="signal peptide" evidence="2">
    <location>
        <begin position="1"/>
        <end position="26"/>
    </location>
</feature>
<feature type="coiled-coil region" evidence="1">
    <location>
        <begin position="183"/>
        <end position="210"/>
    </location>
</feature>
<protein>
    <submittedName>
        <fullName evidence="3">Transporter</fullName>
    </submittedName>
</protein>
<organism evidence="3 4">
    <name type="scientific">Saccharobesus litoralis</name>
    <dbReference type="NCBI Taxonomy" id="2172099"/>
    <lineage>
        <taxon>Bacteria</taxon>
        <taxon>Pseudomonadati</taxon>
        <taxon>Pseudomonadota</taxon>
        <taxon>Gammaproteobacteria</taxon>
        <taxon>Alteromonadales</taxon>
        <taxon>Alteromonadaceae</taxon>
        <taxon>Saccharobesus</taxon>
    </lineage>
</organism>
<dbReference type="InterPro" id="IPR010131">
    <property type="entry name" value="MdtP/NodT-like"/>
</dbReference>
<dbReference type="SUPFAM" id="SSF56954">
    <property type="entry name" value="Outer membrane efflux proteins (OEP)"/>
    <property type="match status" value="1"/>
</dbReference>
<evidence type="ECO:0000256" key="2">
    <source>
        <dbReference type="SAM" id="SignalP"/>
    </source>
</evidence>
<dbReference type="OrthoDB" id="5607838at2"/>
<dbReference type="KEGG" id="cate:C2869_16215"/>
<sequence length="461" mass="51348">MKITKPLRLIYALAIGVSLSITHVKAETKLALRDAISQAIANDPWLYGSKLKQSALENTSVAAGTLPDPKVSIGLLNMPVDSWDIGQEGMTQFKLGVSQMFPRGDSLAIKSAQLKTESTQFPLLREDRKAKLTSIVSGLWLDVYLAQSTLELIKKDWTLFEQMADVAKVSYANAVGKTKQQDVIRAQLEITQLEDRYSVEQQKLESARARLSQWLHRFDADNLASAFDYDMQPSQLLVENHLPEIQLFNPQLLQDSPLSRNKLARILAKHPAILAIGVKQKAAEQGEALAKQQYKPQWGVNASYGLRDSAPNGSSRADLFSVGITFDVPLFTDNRQDKQVAASVAQTESIKTDKLLLTKTMLSSLEKELLHVKRLSERQARYQQQILTQTQDQAEAALIAYTNDDGDFAEVVRARVAQLNANIAALKIDVDVQKALARINYFFAKSDASYHIAHTAKQRTE</sequence>
<keyword evidence="2" id="KW-0732">Signal</keyword>
<dbReference type="GO" id="GO:0015562">
    <property type="term" value="F:efflux transmembrane transporter activity"/>
    <property type="evidence" value="ECO:0007669"/>
    <property type="project" value="InterPro"/>
</dbReference>
<keyword evidence="4" id="KW-1185">Reference proteome</keyword>
<dbReference type="RefSeq" id="WP_108603939.1">
    <property type="nucleotide sequence ID" value="NZ_CP026604.1"/>
</dbReference>